<sequence>FCIVNCHLAAHVDDFERRNQDYKDICARMTFHLLEYPPLSIRQTKRAFTDFMEGQINFAPTYKYDTKTDQWDSRQLQKERFLIKNDGQVPCHFAFIPKPNDPNYCKPWLRAEPSDGFLEPSEALEIYLEVYVSKDSVTLLNSGQDTIYDILVLHLDRGKDYFITISGNYLSSCFGTSLETLCRIKKPVREVTNLIDL</sequence>
<dbReference type="InterPro" id="IPR036691">
    <property type="entry name" value="Endo/exonu/phosph_ase_sf"/>
</dbReference>
<dbReference type="SUPFAM" id="SSF56219">
    <property type="entry name" value="DNase I-like"/>
    <property type="match status" value="1"/>
</dbReference>
<accession>A0ABV0R7Y4</accession>
<evidence type="ECO:0000259" key="1">
    <source>
        <dbReference type="Pfam" id="PF21310"/>
    </source>
</evidence>
<gene>
    <name evidence="2" type="ORF">XENOCAPTIV_003840</name>
</gene>
<name>A0ABV0R7Y4_9TELE</name>
<evidence type="ECO:0000313" key="2">
    <source>
        <dbReference type="EMBL" id="MEQ2203802.1"/>
    </source>
</evidence>
<dbReference type="Proteomes" id="UP001434883">
    <property type="component" value="Unassembled WGS sequence"/>
</dbReference>
<dbReference type="Gene3D" id="3.60.10.10">
    <property type="entry name" value="Endonuclease/exonuclease/phosphatase"/>
    <property type="match status" value="1"/>
</dbReference>
<keyword evidence="3" id="KW-1185">Reference proteome</keyword>
<dbReference type="Gene3D" id="2.60.40.10">
    <property type="entry name" value="Immunoglobulins"/>
    <property type="match status" value="1"/>
</dbReference>
<proteinExistence type="predicted"/>
<organism evidence="2 3">
    <name type="scientific">Xenoophorus captivus</name>
    <dbReference type="NCBI Taxonomy" id="1517983"/>
    <lineage>
        <taxon>Eukaryota</taxon>
        <taxon>Metazoa</taxon>
        <taxon>Chordata</taxon>
        <taxon>Craniata</taxon>
        <taxon>Vertebrata</taxon>
        <taxon>Euteleostomi</taxon>
        <taxon>Actinopterygii</taxon>
        <taxon>Neopterygii</taxon>
        <taxon>Teleostei</taxon>
        <taxon>Neoteleostei</taxon>
        <taxon>Acanthomorphata</taxon>
        <taxon>Ovalentaria</taxon>
        <taxon>Atherinomorphae</taxon>
        <taxon>Cyprinodontiformes</taxon>
        <taxon>Goodeidae</taxon>
        <taxon>Xenoophorus</taxon>
    </lineage>
</organism>
<dbReference type="Pfam" id="PF21310">
    <property type="entry name" value="OCRL-like_ASH"/>
    <property type="match status" value="1"/>
</dbReference>
<feature type="domain" description="OCRL-1/2 ASH" evidence="1">
    <location>
        <begin position="74"/>
        <end position="169"/>
    </location>
</feature>
<dbReference type="InterPro" id="IPR048869">
    <property type="entry name" value="OCRL-1_2_ASH"/>
</dbReference>
<feature type="non-terminal residue" evidence="2">
    <location>
        <position position="197"/>
    </location>
</feature>
<reference evidence="2 3" key="1">
    <citation type="submission" date="2021-06" db="EMBL/GenBank/DDBJ databases">
        <authorList>
            <person name="Palmer J.M."/>
        </authorList>
    </citation>
    <scope>NUCLEOTIDE SEQUENCE [LARGE SCALE GENOMIC DNA]</scope>
    <source>
        <strain evidence="2 3">XC_2019</strain>
        <tissue evidence="2">Muscle</tissue>
    </source>
</reference>
<comment type="caution">
    <text evidence="2">The sequence shown here is derived from an EMBL/GenBank/DDBJ whole genome shotgun (WGS) entry which is preliminary data.</text>
</comment>
<dbReference type="PANTHER" id="PTHR11200">
    <property type="entry name" value="INOSITOL 5-PHOSPHATASE"/>
    <property type="match status" value="1"/>
</dbReference>
<dbReference type="EMBL" id="JAHRIN010035006">
    <property type="protein sequence ID" value="MEQ2203802.1"/>
    <property type="molecule type" value="Genomic_DNA"/>
</dbReference>
<protein>
    <recommendedName>
        <fullName evidence="1">OCRL-1/2 ASH domain-containing protein</fullName>
    </recommendedName>
</protein>
<dbReference type="InterPro" id="IPR046985">
    <property type="entry name" value="IP5"/>
</dbReference>
<feature type="non-terminal residue" evidence="2">
    <location>
        <position position="1"/>
    </location>
</feature>
<dbReference type="InterPro" id="IPR013783">
    <property type="entry name" value="Ig-like_fold"/>
</dbReference>
<dbReference type="PANTHER" id="PTHR11200:SF176">
    <property type="entry name" value="INOSITOL POLYPHOSPHATE 5-PHOSPHATASE OCRL"/>
    <property type="match status" value="1"/>
</dbReference>
<evidence type="ECO:0000313" key="3">
    <source>
        <dbReference type="Proteomes" id="UP001434883"/>
    </source>
</evidence>